<evidence type="ECO:0000313" key="2">
    <source>
        <dbReference type="EMBL" id="KAF2194052.1"/>
    </source>
</evidence>
<dbReference type="AlphaFoldDB" id="A0A6A6ESU7"/>
<reference evidence="2" key="1">
    <citation type="journal article" date="2020" name="Stud. Mycol.">
        <title>101 Dothideomycetes genomes: a test case for predicting lifestyles and emergence of pathogens.</title>
        <authorList>
            <person name="Haridas S."/>
            <person name="Albert R."/>
            <person name="Binder M."/>
            <person name="Bloem J."/>
            <person name="Labutti K."/>
            <person name="Salamov A."/>
            <person name="Andreopoulos B."/>
            <person name="Baker S."/>
            <person name="Barry K."/>
            <person name="Bills G."/>
            <person name="Bluhm B."/>
            <person name="Cannon C."/>
            <person name="Castanera R."/>
            <person name="Culley D."/>
            <person name="Daum C."/>
            <person name="Ezra D."/>
            <person name="Gonzalez J."/>
            <person name="Henrissat B."/>
            <person name="Kuo A."/>
            <person name="Liang C."/>
            <person name="Lipzen A."/>
            <person name="Lutzoni F."/>
            <person name="Magnuson J."/>
            <person name="Mondo S."/>
            <person name="Nolan M."/>
            <person name="Ohm R."/>
            <person name="Pangilinan J."/>
            <person name="Park H.-J."/>
            <person name="Ramirez L."/>
            <person name="Alfaro M."/>
            <person name="Sun H."/>
            <person name="Tritt A."/>
            <person name="Yoshinaga Y."/>
            <person name="Zwiers L.-H."/>
            <person name="Turgeon B."/>
            <person name="Goodwin S."/>
            <person name="Spatafora J."/>
            <person name="Crous P."/>
            <person name="Grigoriev I."/>
        </authorList>
    </citation>
    <scope>NUCLEOTIDE SEQUENCE</scope>
    <source>
        <strain evidence="2">CBS 207.26</strain>
    </source>
</reference>
<protein>
    <submittedName>
        <fullName evidence="2">Uncharacterized protein</fullName>
    </submittedName>
</protein>
<dbReference type="EMBL" id="ML994612">
    <property type="protein sequence ID" value="KAF2194052.1"/>
    <property type="molecule type" value="Genomic_DNA"/>
</dbReference>
<gene>
    <name evidence="2" type="ORF">K469DRAFT_548963</name>
</gene>
<dbReference type="OrthoDB" id="3935253at2759"/>
<proteinExistence type="predicted"/>
<evidence type="ECO:0000256" key="1">
    <source>
        <dbReference type="SAM" id="MobiDB-lite"/>
    </source>
</evidence>
<keyword evidence="3" id="KW-1185">Reference proteome</keyword>
<feature type="compositionally biased region" description="Basic residues" evidence="1">
    <location>
        <begin position="359"/>
        <end position="381"/>
    </location>
</feature>
<dbReference type="Proteomes" id="UP000800200">
    <property type="component" value="Unassembled WGS sequence"/>
</dbReference>
<evidence type="ECO:0000313" key="3">
    <source>
        <dbReference type="Proteomes" id="UP000800200"/>
    </source>
</evidence>
<feature type="compositionally biased region" description="Basic and acidic residues" evidence="1">
    <location>
        <begin position="9"/>
        <end position="25"/>
    </location>
</feature>
<accession>A0A6A6ESU7</accession>
<sequence>MATQSSKKTSVEQKQAQDGKQETTKKWLARHLLRPISRQGKENEGDEEVNLREFLERPRPAPSTCAVSKPIDFAATLEPPLARPRNKLPPRPPRPNSTVIRDVNAWLDASMLKPAPPLMAGIPYWRDGSVVGSMPTTEYRYAIPIVPGPKGERLATSHSQHMKFFCRRAKKMQVRMPILLRTRSQRQTITQRKIANRRSTSMPLLSIPNETLGAPAAMPKVLTRSRSVMQLIPRLTTATSLASHGGWLGMGQQQLISQPGRMGSPGSVSFGEQESNMERRINAVLGQSTRSGGTARAANPANVISREDSMGNLSDTPTYFSGIPPPSYRSRAASIQTTSSFGCIDGMNAERRLISQRKAAQRSRGMKGKLKKFAQKAHFTK</sequence>
<feature type="region of interest" description="Disordered" evidence="1">
    <location>
        <begin position="358"/>
        <end position="381"/>
    </location>
</feature>
<organism evidence="2 3">
    <name type="scientific">Zopfia rhizophila CBS 207.26</name>
    <dbReference type="NCBI Taxonomy" id="1314779"/>
    <lineage>
        <taxon>Eukaryota</taxon>
        <taxon>Fungi</taxon>
        <taxon>Dikarya</taxon>
        <taxon>Ascomycota</taxon>
        <taxon>Pezizomycotina</taxon>
        <taxon>Dothideomycetes</taxon>
        <taxon>Dothideomycetes incertae sedis</taxon>
        <taxon>Zopfiaceae</taxon>
        <taxon>Zopfia</taxon>
    </lineage>
</organism>
<name>A0A6A6ESU7_9PEZI</name>
<feature type="region of interest" description="Disordered" evidence="1">
    <location>
        <begin position="76"/>
        <end position="97"/>
    </location>
</feature>
<feature type="region of interest" description="Disordered" evidence="1">
    <location>
        <begin position="1"/>
        <end position="27"/>
    </location>
</feature>